<feature type="non-terminal residue" evidence="2">
    <location>
        <position position="70"/>
    </location>
</feature>
<feature type="region of interest" description="Disordered" evidence="1">
    <location>
        <begin position="1"/>
        <end position="26"/>
    </location>
</feature>
<evidence type="ECO:0000256" key="1">
    <source>
        <dbReference type="SAM" id="MobiDB-lite"/>
    </source>
</evidence>
<sequence length="70" mass="8046">MKRASSELTLQRPSEETRHFSRTPLASLLTPAPPPLFLGGEQLLWSVIRNKMRTLKVQRNENGRIFLTKT</sequence>
<feature type="compositionally biased region" description="Polar residues" evidence="1">
    <location>
        <begin position="1"/>
        <end position="12"/>
    </location>
</feature>
<dbReference type="AlphaFoldDB" id="A0A4Y1ZYA5"/>
<evidence type="ECO:0000313" key="3">
    <source>
        <dbReference type="Proteomes" id="UP000499080"/>
    </source>
</evidence>
<dbReference type="Proteomes" id="UP000499080">
    <property type="component" value="Unassembled WGS sequence"/>
</dbReference>
<protein>
    <submittedName>
        <fullName evidence="2">Uncharacterized protein</fullName>
    </submittedName>
</protein>
<gene>
    <name evidence="2" type="ORF">AVEN_270309_1</name>
</gene>
<comment type="caution">
    <text evidence="2">The sequence shown here is derived from an EMBL/GenBank/DDBJ whole genome shotgun (WGS) entry which is preliminary data.</text>
</comment>
<organism evidence="2 3">
    <name type="scientific">Araneus ventricosus</name>
    <name type="common">Orbweaver spider</name>
    <name type="synonym">Epeira ventricosa</name>
    <dbReference type="NCBI Taxonomy" id="182803"/>
    <lineage>
        <taxon>Eukaryota</taxon>
        <taxon>Metazoa</taxon>
        <taxon>Ecdysozoa</taxon>
        <taxon>Arthropoda</taxon>
        <taxon>Chelicerata</taxon>
        <taxon>Arachnida</taxon>
        <taxon>Araneae</taxon>
        <taxon>Araneomorphae</taxon>
        <taxon>Entelegynae</taxon>
        <taxon>Araneoidea</taxon>
        <taxon>Araneidae</taxon>
        <taxon>Araneus</taxon>
    </lineage>
</organism>
<evidence type="ECO:0000313" key="2">
    <source>
        <dbReference type="EMBL" id="GBL72036.1"/>
    </source>
</evidence>
<reference evidence="2 3" key="1">
    <citation type="journal article" date="2019" name="Sci. Rep.">
        <title>Orb-weaving spider Araneus ventricosus genome elucidates the spidroin gene catalogue.</title>
        <authorList>
            <person name="Kono N."/>
            <person name="Nakamura H."/>
            <person name="Ohtoshi R."/>
            <person name="Moran D.A.P."/>
            <person name="Shinohara A."/>
            <person name="Yoshida Y."/>
            <person name="Fujiwara M."/>
            <person name="Mori M."/>
            <person name="Tomita M."/>
            <person name="Arakawa K."/>
        </authorList>
    </citation>
    <scope>NUCLEOTIDE SEQUENCE [LARGE SCALE GENOMIC DNA]</scope>
</reference>
<name>A0A4Y1ZYA5_ARAVE</name>
<accession>A0A4Y1ZYA5</accession>
<keyword evidence="3" id="KW-1185">Reference proteome</keyword>
<proteinExistence type="predicted"/>
<dbReference type="EMBL" id="BGPR01078864">
    <property type="protein sequence ID" value="GBL72036.1"/>
    <property type="molecule type" value="Genomic_DNA"/>
</dbReference>